<proteinExistence type="predicted"/>
<keyword evidence="2" id="KW-1185">Reference proteome</keyword>
<dbReference type="RefSeq" id="WP_173906225.1">
    <property type="nucleotide sequence ID" value="NZ_JAAITT010000063.1"/>
</dbReference>
<feature type="non-terminal residue" evidence="1">
    <location>
        <position position="1"/>
    </location>
</feature>
<name>A0ABX2HVD5_9FIRM</name>
<evidence type="ECO:0000313" key="1">
    <source>
        <dbReference type="EMBL" id="NSJ52290.1"/>
    </source>
</evidence>
<sequence>KAFSSDSIDHDNNGQKCFCDGKVVNYKFIFEESVQRESIDEIFGLSNGNPRDLWHVLNCIFLKKYEVDSNSNKISENAIKAGIVEFVKGFNFYEYYPRNPKAKSNSMDIYSYIKHLMKLNTIEFTKNQLNIQANTGSSTNNYVVGMENIGLVVNTGVKNNGGVLYRINDPKIIYAIKNDIEISKR</sequence>
<comment type="caution">
    <text evidence="1">The sequence shown here is derived from an EMBL/GenBank/DDBJ whole genome shotgun (WGS) entry which is preliminary data.</text>
</comment>
<dbReference type="EMBL" id="JAAITT010000063">
    <property type="protein sequence ID" value="NSJ52290.1"/>
    <property type="molecule type" value="Genomic_DNA"/>
</dbReference>
<gene>
    <name evidence="1" type="ORF">G5B36_26940</name>
</gene>
<organism evidence="1 2">
    <name type="scientific">Enterocloster aldenensis</name>
    <dbReference type="NCBI Taxonomy" id="358742"/>
    <lineage>
        <taxon>Bacteria</taxon>
        <taxon>Bacillati</taxon>
        <taxon>Bacillota</taxon>
        <taxon>Clostridia</taxon>
        <taxon>Lachnospirales</taxon>
        <taxon>Lachnospiraceae</taxon>
        <taxon>Enterocloster</taxon>
    </lineage>
</organism>
<accession>A0ABX2HVD5</accession>
<dbReference type="Proteomes" id="UP000669239">
    <property type="component" value="Unassembled WGS sequence"/>
</dbReference>
<protein>
    <submittedName>
        <fullName evidence="1">Uncharacterized protein</fullName>
    </submittedName>
</protein>
<reference evidence="1 2" key="1">
    <citation type="journal article" date="2020" name="Cell Host Microbe">
        <title>Functional and Genomic Variation between Human-Derived Isolates of Lachnospiraceae Reveals Inter- and Intra-Species Diversity.</title>
        <authorList>
            <person name="Sorbara M.T."/>
            <person name="Littmann E.R."/>
            <person name="Fontana E."/>
            <person name="Moody T.U."/>
            <person name="Kohout C.E."/>
            <person name="Gjonbalaj M."/>
            <person name="Eaton V."/>
            <person name="Seok R."/>
            <person name="Leiner I.M."/>
            <person name="Pamer E.G."/>
        </authorList>
    </citation>
    <scope>NUCLEOTIDE SEQUENCE [LARGE SCALE GENOMIC DNA]</scope>
    <source>
        <strain evidence="1 2">MSK.1.17</strain>
    </source>
</reference>
<evidence type="ECO:0000313" key="2">
    <source>
        <dbReference type="Proteomes" id="UP000669239"/>
    </source>
</evidence>